<evidence type="ECO:0000313" key="3">
    <source>
        <dbReference type="Proteomes" id="UP000324222"/>
    </source>
</evidence>
<accession>A0A5B7DU29</accession>
<evidence type="ECO:0000256" key="1">
    <source>
        <dbReference type="SAM" id="MobiDB-lite"/>
    </source>
</evidence>
<feature type="region of interest" description="Disordered" evidence="1">
    <location>
        <begin position="10"/>
        <end position="60"/>
    </location>
</feature>
<name>A0A5B7DU29_PORTR</name>
<keyword evidence="3" id="KW-1185">Reference proteome</keyword>
<gene>
    <name evidence="2" type="ORF">E2C01_018054</name>
</gene>
<proteinExistence type="predicted"/>
<protein>
    <submittedName>
        <fullName evidence="2">Uncharacterized protein</fullName>
    </submittedName>
</protein>
<comment type="caution">
    <text evidence="2">The sequence shown here is derived from an EMBL/GenBank/DDBJ whole genome shotgun (WGS) entry which is preliminary data.</text>
</comment>
<sequence length="112" mass="12580">MMMLLLFSDDKHPGGPAWAPHTDDDSPGRGWEGETNSALEKRKGHCVTEPDHSASVKKGNGHKLYSYTMNQKALMTLPCHYPSHPSRPGHAHLPPHQQCLKCSFLPHLLYMR</sequence>
<dbReference type="EMBL" id="VSRR010001396">
    <property type="protein sequence ID" value="MPC24960.1"/>
    <property type="molecule type" value="Genomic_DNA"/>
</dbReference>
<organism evidence="2 3">
    <name type="scientific">Portunus trituberculatus</name>
    <name type="common">Swimming crab</name>
    <name type="synonym">Neptunus trituberculatus</name>
    <dbReference type="NCBI Taxonomy" id="210409"/>
    <lineage>
        <taxon>Eukaryota</taxon>
        <taxon>Metazoa</taxon>
        <taxon>Ecdysozoa</taxon>
        <taxon>Arthropoda</taxon>
        <taxon>Crustacea</taxon>
        <taxon>Multicrustacea</taxon>
        <taxon>Malacostraca</taxon>
        <taxon>Eumalacostraca</taxon>
        <taxon>Eucarida</taxon>
        <taxon>Decapoda</taxon>
        <taxon>Pleocyemata</taxon>
        <taxon>Brachyura</taxon>
        <taxon>Eubrachyura</taxon>
        <taxon>Portunoidea</taxon>
        <taxon>Portunidae</taxon>
        <taxon>Portuninae</taxon>
        <taxon>Portunus</taxon>
    </lineage>
</organism>
<reference evidence="2 3" key="1">
    <citation type="submission" date="2019-05" db="EMBL/GenBank/DDBJ databases">
        <title>Another draft genome of Portunus trituberculatus and its Hox gene families provides insights of decapod evolution.</title>
        <authorList>
            <person name="Jeong J.-H."/>
            <person name="Song I."/>
            <person name="Kim S."/>
            <person name="Choi T."/>
            <person name="Kim D."/>
            <person name="Ryu S."/>
            <person name="Kim W."/>
        </authorList>
    </citation>
    <scope>NUCLEOTIDE SEQUENCE [LARGE SCALE GENOMIC DNA]</scope>
    <source>
        <tissue evidence="2">Muscle</tissue>
    </source>
</reference>
<dbReference type="Proteomes" id="UP000324222">
    <property type="component" value="Unassembled WGS sequence"/>
</dbReference>
<evidence type="ECO:0000313" key="2">
    <source>
        <dbReference type="EMBL" id="MPC24960.1"/>
    </source>
</evidence>
<dbReference type="AlphaFoldDB" id="A0A5B7DU29"/>